<reference evidence="2" key="1">
    <citation type="submission" date="2014-12" db="EMBL/GenBank/DDBJ databases">
        <title>Insight into the proteome of Arion vulgaris.</title>
        <authorList>
            <person name="Aradska J."/>
            <person name="Bulat T."/>
            <person name="Smidak R."/>
            <person name="Sarate P."/>
            <person name="Gangsoo J."/>
            <person name="Sialana F."/>
            <person name="Bilban M."/>
            <person name="Lubec G."/>
        </authorList>
    </citation>
    <scope>NUCLEOTIDE SEQUENCE</scope>
    <source>
        <tissue evidence="2">Skin</tissue>
    </source>
</reference>
<dbReference type="EMBL" id="HACG01025482">
    <property type="protein sequence ID" value="CEK72347.1"/>
    <property type="molecule type" value="Transcribed_RNA"/>
</dbReference>
<feature type="transmembrane region" description="Helical" evidence="1">
    <location>
        <begin position="15"/>
        <end position="34"/>
    </location>
</feature>
<evidence type="ECO:0000313" key="2">
    <source>
        <dbReference type="EMBL" id="CEK72347.1"/>
    </source>
</evidence>
<name>A0A0B6ZVH7_9EUPU</name>
<proteinExistence type="predicted"/>
<accession>A0A0B6ZVH7</accession>
<keyword evidence="1" id="KW-0472">Membrane</keyword>
<dbReference type="AlphaFoldDB" id="A0A0B6ZVH7"/>
<gene>
    <name evidence="2" type="primary">ORF82016</name>
</gene>
<keyword evidence="1" id="KW-1133">Transmembrane helix</keyword>
<organism evidence="2">
    <name type="scientific">Arion vulgaris</name>
    <dbReference type="NCBI Taxonomy" id="1028688"/>
    <lineage>
        <taxon>Eukaryota</taxon>
        <taxon>Metazoa</taxon>
        <taxon>Spiralia</taxon>
        <taxon>Lophotrochozoa</taxon>
        <taxon>Mollusca</taxon>
        <taxon>Gastropoda</taxon>
        <taxon>Heterobranchia</taxon>
        <taxon>Euthyneura</taxon>
        <taxon>Panpulmonata</taxon>
        <taxon>Eupulmonata</taxon>
        <taxon>Stylommatophora</taxon>
        <taxon>Helicina</taxon>
        <taxon>Arionoidea</taxon>
        <taxon>Arionidae</taxon>
        <taxon>Arion</taxon>
    </lineage>
</organism>
<evidence type="ECO:0000256" key="1">
    <source>
        <dbReference type="SAM" id="Phobius"/>
    </source>
</evidence>
<feature type="non-terminal residue" evidence="2">
    <location>
        <position position="1"/>
    </location>
</feature>
<sequence>SVPPVDTGSKLCGLFLVYVFVVELAMSGGTLNVMGSYPVLIHKSVLATLS</sequence>
<protein>
    <submittedName>
        <fullName evidence="2">Uncharacterized protein</fullName>
    </submittedName>
</protein>
<keyword evidence="1" id="KW-0812">Transmembrane</keyword>